<dbReference type="SUPFAM" id="SSF51556">
    <property type="entry name" value="Metallo-dependent hydrolases"/>
    <property type="match status" value="1"/>
</dbReference>
<dbReference type="EMBL" id="JAOVZR010000001">
    <property type="protein sequence ID" value="MCY0149239.1"/>
    <property type="molecule type" value="Genomic_DNA"/>
</dbReference>
<comment type="similarity">
    <text evidence="1 5">Belongs to the metallo-dependent hydrolases superfamily. NagA family.</text>
</comment>
<dbReference type="CDD" id="cd00854">
    <property type="entry name" value="NagA"/>
    <property type="match status" value="1"/>
</dbReference>
<dbReference type="Gene3D" id="3.20.20.140">
    <property type="entry name" value="Metal-dependent hydrolases"/>
    <property type="match status" value="1"/>
</dbReference>
<keyword evidence="3 5" id="KW-0378">Hydrolase</keyword>
<feature type="domain" description="Amidohydrolase-related" evidence="6">
    <location>
        <begin position="52"/>
        <end position="381"/>
    </location>
</feature>
<comment type="caution">
    <text evidence="7">The sequence shown here is derived from an EMBL/GenBank/DDBJ whole genome shotgun (WGS) entry which is preliminary data.</text>
</comment>
<dbReference type="NCBIfam" id="TIGR00221">
    <property type="entry name" value="nagA"/>
    <property type="match status" value="1"/>
</dbReference>
<dbReference type="InterPro" id="IPR003764">
    <property type="entry name" value="GlcNAc_6-P_deAcase"/>
</dbReference>
<sequence>MTRQALIGARIFDGTRFFDDHALLISNAKVEAIVPQAQVATDCQRTELAGGILAPGFIDAQVNGGGGRMLNDDPSAASMYMIADGHRPFGTASVLPTLITDESEASVRAIAAAVTAVAADRGVAGLHLEGPHLAPARKGTHLAKFMRPMEERDVERLSAAAAEIGTLVLTVAAEQVTELQVRRLSEAGATVCLGHTDCDAVSAQRLFDAGARGVTHLFNAMSGLGHRKLGLVGAALDHPDVWGGIIADGHHVDPLALRIALRAKRGPGRLYFVTDAMSLVGQNADHFTLNGRTIWRKQGGYCSRLALDDGTLAGSDLDMASAVRFGVTYLDLSLGEALRMASAYPADFLRLRDRGRLAPGLRADLAHLGEDLHVRQTWRGGTPATGSA</sequence>
<evidence type="ECO:0000256" key="4">
    <source>
        <dbReference type="ARBA" id="ARBA00023277"/>
    </source>
</evidence>
<keyword evidence="8" id="KW-1185">Reference proteome</keyword>
<protein>
    <submittedName>
        <fullName evidence="7">N-acetylglucosamine-6-phosphate deacetylase</fullName>
        <ecNumber evidence="7">3.5.1.25</ecNumber>
    </submittedName>
</protein>
<dbReference type="PIRSF" id="PIRSF038994">
    <property type="entry name" value="NagA"/>
    <property type="match status" value="1"/>
</dbReference>
<evidence type="ECO:0000313" key="7">
    <source>
        <dbReference type="EMBL" id="MCY0149239.1"/>
    </source>
</evidence>
<reference evidence="7" key="1">
    <citation type="submission" date="2022-10" db="EMBL/GenBank/DDBJ databases">
        <title>Hoeflea sp. G2-23, isolated from marine algae.</title>
        <authorList>
            <person name="Kristyanto S."/>
            <person name="Kim J.M."/>
            <person name="Jeon C.O."/>
        </authorList>
    </citation>
    <scope>NUCLEOTIDE SEQUENCE</scope>
    <source>
        <strain evidence="7">G2-23</strain>
    </source>
</reference>
<evidence type="ECO:0000256" key="2">
    <source>
        <dbReference type="ARBA" id="ARBA00022723"/>
    </source>
</evidence>
<evidence type="ECO:0000256" key="5">
    <source>
        <dbReference type="PIRNR" id="PIRNR038994"/>
    </source>
</evidence>
<gene>
    <name evidence="7" type="primary">nagA</name>
    <name evidence="7" type="ORF">OEG84_16370</name>
</gene>
<dbReference type="Gene3D" id="2.30.40.10">
    <property type="entry name" value="Urease, subunit C, domain 1"/>
    <property type="match status" value="1"/>
</dbReference>
<name>A0ABT3ZD65_9HYPH</name>
<dbReference type="PANTHER" id="PTHR11113">
    <property type="entry name" value="N-ACETYLGLUCOSAMINE-6-PHOSPHATE DEACETYLASE"/>
    <property type="match status" value="1"/>
</dbReference>
<evidence type="ECO:0000256" key="3">
    <source>
        <dbReference type="ARBA" id="ARBA00022801"/>
    </source>
</evidence>
<evidence type="ECO:0000256" key="1">
    <source>
        <dbReference type="ARBA" id="ARBA00010716"/>
    </source>
</evidence>
<dbReference type="GO" id="GO:0008448">
    <property type="term" value="F:N-acetylglucosamine-6-phosphate deacetylase activity"/>
    <property type="evidence" value="ECO:0007669"/>
    <property type="project" value="UniProtKB-EC"/>
</dbReference>
<dbReference type="PANTHER" id="PTHR11113:SF14">
    <property type="entry name" value="N-ACETYLGLUCOSAMINE-6-PHOSPHATE DEACETYLASE"/>
    <property type="match status" value="1"/>
</dbReference>
<evidence type="ECO:0000313" key="8">
    <source>
        <dbReference type="Proteomes" id="UP001073227"/>
    </source>
</evidence>
<dbReference type="Proteomes" id="UP001073227">
    <property type="component" value="Unassembled WGS sequence"/>
</dbReference>
<organism evidence="7 8">
    <name type="scientific">Hoeflea algicola</name>
    <dbReference type="NCBI Taxonomy" id="2983763"/>
    <lineage>
        <taxon>Bacteria</taxon>
        <taxon>Pseudomonadati</taxon>
        <taxon>Pseudomonadota</taxon>
        <taxon>Alphaproteobacteria</taxon>
        <taxon>Hyphomicrobiales</taxon>
        <taxon>Rhizobiaceae</taxon>
        <taxon>Hoeflea</taxon>
    </lineage>
</organism>
<dbReference type="EC" id="3.5.1.25" evidence="7"/>
<dbReference type="RefSeq" id="WP_267654740.1">
    <property type="nucleotide sequence ID" value="NZ_JAOVZR010000001.1"/>
</dbReference>
<evidence type="ECO:0000259" key="6">
    <source>
        <dbReference type="Pfam" id="PF01979"/>
    </source>
</evidence>
<keyword evidence="2" id="KW-0479">Metal-binding</keyword>
<keyword evidence="4 5" id="KW-0119">Carbohydrate metabolism</keyword>
<dbReference type="Pfam" id="PF01979">
    <property type="entry name" value="Amidohydro_1"/>
    <property type="match status" value="1"/>
</dbReference>
<dbReference type="InterPro" id="IPR032466">
    <property type="entry name" value="Metal_Hydrolase"/>
</dbReference>
<proteinExistence type="inferred from homology"/>
<dbReference type="SUPFAM" id="SSF51338">
    <property type="entry name" value="Composite domain of metallo-dependent hydrolases"/>
    <property type="match status" value="1"/>
</dbReference>
<dbReference type="InterPro" id="IPR011059">
    <property type="entry name" value="Metal-dep_hydrolase_composite"/>
</dbReference>
<accession>A0ABT3ZD65</accession>
<dbReference type="InterPro" id="IPR006680">
    <property type="entry name" value="Amidohydro-rel"/>
</dbReference>